<sequence length="67" mass="7850">MNPLTFRELELKYGDFIFLIDEKGEGFSGMYEGEYDNSTETFKFNNSSKGITETIYIENLQHLELIK</sequence>
<protein>
    <submittedName>
        <fullName evidence="1">Uncharacterized protein</fullName>
    </submittedName>
</protein>
<keyword evidence="2" id="KW-1185">Reference proteome</keyword>
<name>A0ABT9SK04_9FLAO</name>
<proteinExistence type="predicted"/>
<evidence type="ECO:0000313" key="1">
    <source>
        <dbReference type="EMBL" id="MDP9959759.1"/>
    </source>
</evidence>
<comment type="caution">
    <text evidence="1">The sequence shown here is derived from an EMBL/GenBank/DDBJ whole genome shotgun (WGS) entry which is preliminary data.</text>
</comment>
<reference evidence="1 2" key="1">
    <citation type="submission" date="2023-07" db="EMBL/GenBank/DDBJ databases">
        <title>Sorghum-associated microbial communities from plants grown in Nebraska, USA.</title>
        <authorList>
            <person name="Schachtman D."/>
        </authorList>
    </citation>
    <scope>NUCLEOTIDE SEQUENCE [LARGE SCALE GENOMIC DNA]</scope>
    <source>
        <strain evidence="1 2">CC351</strain>
    </source>
</reference>
<gene>
    <name evidence="1" type="ORF">J2T04_001638</name>
</gene>
<dbReference type="RefSeq" id="WP_306842693.1">
    <property type="nucleotide sequence ID" value="NZ_JAUSRL010000002.1"/>
</dbReference>
<organism evidence="1 2">
    <name type="scientific">Chryseobacterium lathyri</name>
    <dbReference type="NCBI Taxonomy" id="395933"/>
    <lineage>
        <taxon>Bacteria</taxon>
        <taxon>Pseudomonadati</taxon>
        <taxon>Bacteroidota</taxon>
        <taxon>Flavobacteriia</taxon>
        <taxon>Flavobacteriales</taxon>
        <taxon>Weeksellaceae</taxon>
        <taxon>Chryseobacterium group</taxon>
        <taxon>Chryseobacterium</taxon>
    </lineage>
</organism>
<accession>A0ABT9SK04</accession>
<dbReference type="Proteomes" id="UP001235513">
    <property type="component" value="Unassembled WGS sequence"/>
</dbReference>
<dbReference type="EMBL" id="JAUSRL010000002">
    <property type="protein sequence ID" value="MDP9959759.1"/>
    <property type="molecule type" value="Genomic_DNA"/>
</dbReference>
<evidence type="ECO:0000313" key="2">
    <source>
        <dbReference type="Proteomes" id="UP001235513"/>
    </source>
</evidence>